<protein>
    <recommendedName>
        <fullName evidence="9">Lipoprotein signal peptidase</fullName>
        <ecNumber evidence="9">3.4.23.36</ecNumber>
    </recommendedName>
    <alternativeName>
        <fullName evidence="9">Prolipoprotein signal peptidase</fullName>
    </alternativeName>
    <alternativeName>
        <fullName evidence="9">Signal peptidase II</fullName>
        <shortName evidence="9">SPase II</shortName>
    </alternativeName>
</protein>
<evidence type="ECO:0000256" key="1">
    <source>
        <dbReference type="ARBA" id="ARBA00006139"/>
    </source>
</evidence>
<dbReference type="HAMAP" id="MF_00161">
    <property type="entry name" value="LspA"/>
    <property type="match status" value="1"/>
</dbReference>
<dbReference type="GO" id="GO:0004190">
    <property type="term" value="F:aspartic-type endopeptidase activity"/>
    <property type="evidence" value="ECO:0007669"/>
    <property type="project" value="UniProtKB-UniRule"/>
</dbReference>
<dbReference type="NCBIfam" id="TIGR00077">
    <property type="entry name" value="lspA"/>
    <property type="match status" value="1"/>
</dbReference>
<organism evidence="12 13">
    <name type="scientific">Croceicoccus mobilis</name>
    <dbReference type="NCBI Taxonomy" id="1703339"/>
    <lineage>
        <taxon>Bacteria</taxon>
        <taxon>Pseudomonadati</taxon>
        <taxon>Pseudomonadota</taxon>
        <taxon>Alphaproteobacteria</taxon>
        <taxon>Sphingomonadales</taxon>
        <taxon>Erythrobacteraceae</taxon>
        <taxon>Croceicoccus</taxon>
    </lineage>
</organism>
<evidence type="ECO:0000256" key="10">
    <source>
        <dbReference type="RuleBase" id="RU000594"/>
    </source>
</evidence>
<dbReference type="EC" id="3.4.23.36" evidence="9"/>
<dbReference type="GO" id="GO:0006508">
    <property type="term" value="P:proteolysis"/>
    <property type="evidence" value="ECO:0007669"/>
    <property type="project" value="UniProtKB-KW"/>
</dbReference>
<comment type="pathway">
    <text evidence="9">Protein modification; lipoprotein biosynthesis (signal peptide cleavage).</text>
</comment>
<keyword evidence="5 9" id="KW-0064">Aspartyl protease</keyword>
<dbReference type="PRINTS" id="PR00781">
    <property type="entry name" value="LIPOSIGPTASE"/>
</dbReference>
<dbReference type="OrthoDB" id="9810259at2"/>
<dbReference type="PANTHER" id="PTHR33695">
    <property type="entry name" value="LIPOPROTEIN SIGNAL PEPTIDASE"/>
    <property type="match status" value="1"/>
</dbReference>
<evidence type="ECO:0000256" key="8">
    <source>
        <dbReference type="ARBA" id="ARBA00023136"/>
    </source>
</evidence>
<comment type="catalytic activity">
    <reaction evidence="9 10">
        <text>Release of signal peptides from bacterial membrane prolipoproteins. Hydrolyzes -Xaa-Yaa-Zaa-|-(S,diacylglyceryl)Cys-, in which Xaa is hydrophobic (preferably Leu), and Yaa (Ala or Ser) and Zaa (Gly or Ala) have small, neutral side chains.</text>
        <dbReference type="EC" id="3.4.23.36"/>
    </reaction>
</comment>
<evidence type="ECO:0000256" key="2">
    <source>
        <dbReference type="ARBA" id="ARBA00022475"/>
    </source>
</evidence>
<dbReference type="GO" id="GO:0005886">
    <property type="term" value="C:plasma membrane"/>
    <property type="evidence" value="ECO:0007669"/>
    <property type="project" value="UniProtKB-SubCell"/>
</dbReference>
<evidence type="ECO:0000256" key="9">
    <source>
        <dbReference type="HAMAP-Rule" id="MF_00161"/>
    </source>
</evidence>
<sequence length="179" mass="19602">MSLKDRITKNHILGLALASGTVAADQAVKLFMLGPMRLYERQVIEVLPFFDLRYATNPGISYGLFAAESLESRIALFAITGVIALGVLIWMFFEKARADIFALSLVLGGAIGNIIDRLRLTHVIDYADFHIGDWRPFAVFNLADVAITLGVVLLLARTLFIRDKSESKTAQVSAGSATE</sequence>
<keyword evidence="2 9" id="KW-1003">Cell membrane</keyword>
<comment type="caution">
    <text evidence="12">The sequence shown here is derived from an EMBL/GenBank/DDBJ whole genome shotgun (WGS) entry which is preliminary data.</text>
</comment>
<dbReference type="Pfam" id="PF01252">
    <property type="entry name" value="Peptidase_A8"/>
    <property type="match status" value="1"/>
</dbReference>
<dbReference type="EMBL" id="BMIP01000001">
    <property type="protein sequence ID" value="GGD59515.1"/>
    <property type="molecule type" value="Genomic_DNA"/>
</dbReference>
<evidence type="ECO:0000313" key="13">
    <source>
        <dbReference type="Proteomes" id="UP000612349"/>
    </source>
</evidence>
<gene>
    <name evidence="9 12" type="primary">lspA</name>
    <name evidence="12" type="ORF">GCM10010990_06080</name>
</gene>
<evidence type="ECO:0000256" key="4">
    <source>
        <dbReference type="ARBA" id="ARBA00022692"/>
    </source>
</evidence>
<keyword evidence="6 9" id="KW-0378">Hydrolase</keyword>
<comment type="caution">
    <text evidence="9">Lacks conserved residue(s) required for the propagation of feature annotation.</text>
</comment>
<feature type="transmembrane region" description="Helical" evidence="9">
    <location>
        <begin position="100"/>
        <end position="118"/>
    </location>
</feature>
<keyword evidence="3 9" id="KW-0645">Protease</keyword>
<comment type="function">
    <text evidence="9 10">This protein specifically catalyzes the removal of signal peptides from prolipoproteins.</text>
</comment>
<feature type="active site" evidence="9">
    <location>
        <position position="125"/>
    </location>
</feature>
<evidence type="ECO:0000256" key="11">
    <source>
        <dbReference type="RuleBase" id="RU004181"/>
    </source>
</evidence>
<dbReference type="InterPro" id="IPR001872">
    <property type="entry name" value="Peptidase_A8"/>
</dbReference>
<feature type="transmembrane region" description="Helical" evidence="9">
    <location>
        <begin position="138"/>
        <end position="160"/>
    </location>
</feature>
<proteinExistence type="inferred from homology"/>
<evidence type="ECO:0000256" key="6">
    <source>
        <dbReference type="ARBA" id="ARBA00022801"/>
    </source>
</evidence>
<evidence type="ECO:0000313" key="12">
    <source>
        <dbReference type="EMBL" id="GGD59515.1"/>
    </source>
</evidence>
<comment type="subcellular location">
    <subcellularLocation>
        <location evidence="9">Cell membrane</location>
        <topology evidence="9">Multi-pass membrane protein</topology>
    </subcellularLocation>
</comment>
<keyword evidence="8 9" id="KW-0472">Membrane</keyword>
<keyword evidence="12" id="KW-0449">Lipoprotein</keyword>
<keyword evidence="13" id="KW-1185">Reference proteome</keyword>
<comment type="similarity">
    <text evidence="1 9 11">Belongs to the peptidase A8 family.</text>
</comment>
<dbReference type="PROSITE" id="PS00855">
    <property type="entry name" value="SPASE_II"/>
    <property type="match status" value="1"/>
</dbReference>
<feature type="active site" evidence="9">
    <location>
        <position position="144"/>
    </location>
</feature>
<accession>A0A916YSS9</accession>
<dbReference type="Proteomes" id="UP000612349">
    <property type="component" value="Unassembled WGS sequence"/>
</dbReference>
<evidence type="ECO:0000256" key="3">
    <source>
        <dbReference type="ARBA" id="ARBA00022670"/>
    </source>
</evidence>
<keyword evidence="7 9" id="KW-1133">Transmembrane helix</keyword>
<dbReference type="RefSeq" id="WP_066773174.1">
    <property type="nucleotide sequence ID" value="NZ_BMIP01000001.1"/>
</dbReference>
<evidence type="ECO:0000256" key="5">
    <source>
        <dbReference type="ARBA" id="ARBA00022750"/>
    </source>
</evidence>
<evidence type="ECO:0000256" key="7">
    <source>
        <dbReference type="ARBA" id="ARBA00022989"/>
    </source>
</evidence>
<name>A0A916YSS9_9SPHN</name>
<dbReference type="PANTHER" id="PTHR33695:SF1">
    <property type="entry name" value="LIPOPROTEIN SIGNAL PEPTIDASE"/>
    <property type="match status" value="1"/>
</dbReference>
<keyword evidence="4 9" id="KW-0812">Transmembrane</keyword>
<reference evidence="12" key="2">
    <citation type="submission" date="2020-09" db="EMBL/GenBank/DDBJ databases">
        <authorList>
            <person name="Sun Q."/>
            <person name="Zhou Y."/>
        </authorList>
    </citation>
    <scope>NUCLEOTIDE SEQUENCE</scope>
    <source>
        <strain evidence="12">CGMCC 1.15360</strain>
    </source>
</reference>
<dbReference type="AlphaFoldDB" id="A0A916YSS9"/>
<reference evidence="12" key="1">
    <citation type="journal article" date="2014" name="Int. J. Syst. Evol. Microbiol.">
        <title>Complete genome sequence of Corynebacterium casei LMG S-19264T (=DSM 44701T), isolated from a smear-ripened cheese.</title>
        <authorList>
            <consortium name="US DOE Joint Genome Institute (JGI-PGF)"/>
            <person name="Walter F."/>
            <person name="Albersmeier A."/>
            <person name="Kalinowski J."/>
            <person name="Ruckert C."/>
        </authorList>
    </citation>
    <scope>NUCLEOTIDE SEQUENCE</scope>
    <source>
        <strain evidence="12">CGMCC 1.15360</strain>
    </source>
</reference>
<feature type="transmembrane region" description="Helical" evidence="9">
    <location>
        <begin position="74"/>
        <end position="93"/>
    </location>
</feature>